<dbReference type="Gene3D" id="3.50.50.60">
    <property type="entry name" value="FAD/NAD(P)-binding domain"/>
    <property type="match status" value="2"/>
</dbReference>
<dbReference type="RefSeq" id="WP_140010971.1">
    <property type="nucleotide sequence ID" value="NZ_JBHMDG010000002.1"/>
</dbReference>
<keyword evidence="2" id="KW-1185">Reference proteome</keyword>
<name>A0ABV5K7F8_9ACTN</name>
<proteinExistence type="predicted"/>
<reference evidence="1 2" key="1">
    <citation type="submission" date="2024-09" db="EMBL/GenBank/DDBJ databases">
        <authorList>
            <person name="Sun Q."/>
            <person name="Mori K."/>
        </authorList>
    </citation>
    <scope>NUCLEOTIDE SEQUENCE [LARGE SCALE GENOMIC DNA]</scope>
    <source>
        <strain evidence="1 2">JCM 9626</strain>
    </source>
</reference>
<evidence type="ECO:0000313" key="2">
    <source>
        <dbReference type="Proteomes" id="UP001589750"/>
    </source>
</evidence>
<dbReference type="InterPro" id="IPR036188">
    <property type="entry name" value="FAD/NAD-bd_sf"/>
</dbReference>
<evidence type="ECO:0000313" key="1">
    <source>
        <dbReference type="EMBL" id="MFB9311805.1"/>
    </source>
</evidence>
<keyword evidence="1" id="KW-0560">Oxidoreductase</keyword>
<accession>A0ABV5K7F8</accession>
<dbReference type="Proteomes" id="UP001589750">
    <property type="component" value="Unassembled WGS sequence"/>
</dbReference>
<keyword evidence="1" id="KW-0503">Monooxygenase</keyword>
<dbReference type="PANTHER" id="PTHR42877:SF4">
    <property type="entry name" value="FAD_NAD(P)-BINDING DOMAIN-CONTAINING PROTEIN-RELATED"/>
    <property type="match status" value="1"/>
</dbReference>
<organism evidence="1 2">
    <name type="scientific">Nocardioides plantarum</name>
    <dbReference type="NCBI Taxonomy" id="29299"/>
    <lineage>
        <taxon>Bacteria</taxon>
        <taxon>Bacillati</taxon>
        <taxon>Actinomycetota</taxon>
        <taxon>Actinomycetes</taxon>
        <taxon>Propionibacteriales</taxon>
        <taxon>Nocardioidaceae</taxon>
        <taxon>Nocardioides</taxon>
    </lineage>
</organism>
<dbReference type="PANTHER" id="PTHR42877">
    <property type="entry name" value="L-ORNITHINE N(5)-MONOOXYGENASE-RELATED"/>
    <property type="match status" value="1"/>
</dbReference>
<dbReference type="GO" id="GO:0004497">
    <property type="term" value="F:monooxygenase activity"/>
    <property type="evidence" value="ECO:0007669"/>
    <property type="project" value="UniProtKB-KW"/>
</dbReference>
<dbReference type="EC" id="1.14.13.-" evidence="1"/>
<gene>
    <name evidence="1" type="ORF">ACFFRI_02015</name>
</gene>
<dbReference type="SUPFAM" id="SSF51905">
    <property type="entry name" value="FAD/NAD(P)-binding domain"/>
    <property type="match status" value="1"/>
</dbReference>
<protein>
    <submittedName>
        <fullName evidence="1">Flavin-containing monooxygenase</fullName>
        <ecNumber evidence="1">1.14.13.-</ecNumber>
    </submittedName>
</protein>
<sequence length="487" mass="53131">MADNNSPRVVVIGAGFGGLGAARALRERGVTDITVLERADAIGGVWRDNTYPDAACDVPSPLYSWSWAVNPRWDRRYAKQPEILAYLRDAAEREGLTGLVVTGAEVVSCTWDDDAAVWHVGCADETTYDAEVVVSALGQLSNPVVPRIPGIDDFAGPAFHSAQWRHDVDLTGRRVAVIGTGASAIQLVPGIVDRVGALTVFQRSAPYVVPKPDQQYKPHHHRAFARWPALLQAERRTVFWASEKLNAALGGQVRWSKAFLATIRVAWRLHLRRQVPDAALRARLVPDYEIGCKRILFSNDWYPALSREHVDVVTGAVTGVEPSGVRTEDGTLHEADVIVWGTGFAATGFLAGVAVTGVDGADLHQHWADGAHAHLGVTVPGFPNFFCIYGPNTNLGGSSIISMMEAQAGYVAEAVSQLGDGTRTIEVLPEVAEAYDREMQTRLRASAWNGCDSWYVDGSRITTNWPGRVSEYQRRTANVDWDELAAR</sequence>
<dbReference type="PRINTS" id="PR00419">
    <property type="entry name" value="ADXRDTASE"/>
</dbReference>
<dbReference type="Pfam" id="PF13738">
    <property type="entry name" value="Pyr_redox_3"/>
    <property type="match status" value="1"/>
</dbReference>
<dbReference type="InterPro" id="IPR051209">
    <property type="entry name" value="FAD-bind_Monooxygenase_sf"/>
</dbReference>
<dbReference type="EMBL" id="JBHMDG010000002">
    <property type="protein sequence ID" value="MFB9311805.1"/>
    <property type="molecule type" value="Genomic_DNA"/>
</dbReference>
<comment type="caution">
    <text evidence="1">The sequence shown here is derived from an EMBL/GenBank/DDBJ whole genome shotgun (WGS) entry which is preliminary data.</text>
</comment>